<evidence type="ECO:0000256" key="3">
    <source>
        <dbReference type="ARBA" id="ARBA00022741"/>
    </source>
</evidence>
<dbReference type="Gene3D" id="3.30.200.20">
    <property type="entry name" value="Phosphorylase Kinase, domain 1"/>
    <property type="match status" value="1"/>
</dbReference>
<dbReference type="InterPro" id="IPR000719">
    <property type="entry name" value="Prot_kinase_dom"/>
</dbReference>
<gene>
    <name evidence="10" type="ORF">ECRASSUSDP1_LOCUS5003</name>
</gene>
<dbReference type="InterPro" id="IPR000961">
    <property type="entry name" value="AGC-kinase_C"/>
</dbReference>
<dbReference type="AlphaFoldDB" id="A0AAD1UAF7"/>
<dbReference type="SMART" id="SM00220">
    <property type="entry name" value="S_TKc"/>
    <property type="match status" value="1"/>
</dbReference>
<evidence type="ECO:0000256" key="5">
    <source>
        <dbReference type="ARBA" id="ARBA00022840"/>
    </source>
</evidence>
<evidence type="ECO:0000313" key="11">
    <source>
        <dbReference type="Proteomes" id="UP001295684"/>
    </source>
</evidence>
<comment type="caution">
    <text evidence="10">The sequence shown here is derived from an EMBL/GenBank/DDBJ whole genome shotgun (WGS) entry which is preliminary data.</text>
</comment>
<dbReference type="PROSITE" id="PS00107">
    <property type="entry name" value="PROTEIN_KINASE_ATP"/>
    <property type="match status" value="1"/>
</dbReference>
<dbReference type="FunFam" id="3.30.200.20:FF:000819">
    <property type="entry name" value="Uncharacterized protein"/>
    <property type="match status" value="1"/>
</dbReference>
<dbReference type="SUPFAM" id="SSF56112">
    <property type="entry name" value="Protein kinase-like (PK-like)"/>
    <property type="match status" value="1"/>
</dbReference>
<evidence type="ECO:0000313" key="10">
    <source>
        <dbReference type="EMBL" id="CAI2363667.1"/>
    </source>
</evidence>
<name>A0AAD1UAF7_EUPCR</name>
<evidence type="ECO:0000256" key="6">
    <source>
        <dbReference type="PROSITE-ProRule" id="PRU10141"/>
    </source>
</evidence>
<evidence type="ECO:0000259" key="8">
    <source>
        <dbReference type="PROSITE" id="PS50011"/>
    </source>
</evidence>
<dbReference type="InterPro" id="IPR011009">
    <property type="entry name" value="Kinase-like_dom_sf"/>
</dbReference>
<comment type="similarity">
    <text evidence="7">Belongs to the protein kinase superfamily.</text>
</comment>
<dbReference type="PROSITE" id="PS50011">
    <property type="entry name" value="PROTEIN_KINASE_DOM"/>
    <property type="match status" value="1"/>
</dbReference>
<dbReference type="EMBL" id="CAMPGE010004816">
    <property type="protein sequence ID" value="CAI2363667.1"/>
    <property type="molecule type" value="Genomic_DNA"/>
</dbReference>
<evidence type="ECO:0000256" key="4">
    <source>
        <dbReference type="ARBA" id="ARBA00022777"/>
    </source>
</evidence>
<reference evidence="10" key="1">
    <citation type="submission" date="2023-07" db="EMBL/GenBank/DDBJ databases">
        <authorList>
            <consortium name="AG Swart"/>
            <person name="Singh M."/>
            <person name="Singh A."/>
            <person name="Seah K."/>
            <person name="Emmerich C."/>
        </authorList>
    </citation>
    <scope>NUCLEOTIDE SEQUENCE</scope>
    <source>
        <strain evidence="10">DP1</strain>
    </source>
</reference>
<evidence type="ECO:0000256" key="7">
    <source>
        <dbReference type="RuleBase" id="RU000304"/>
    </source>
</evidence>
<dbReference type="GO" id="GO:0005524">
    <property type="term" value="F:ATP binding"/>
    <property type="evidence" value="ECO:0007669"/>
    <property type="project" value="UniProtKB-UniRule"/>
</dbReference>
<dbReference type="PANTHER" id="PTHR24355:SF30">
    <property type="entry name" value="SERINE_THREONINE-PROTEIN KINASE 32B ISOFORM X1"/>
    <property type="match status" value="1"/>
</dbReference>
<feature type="domain" description="AGC-kinase C-terminal" evidence="9">
    <location>
        <begin position="281"/>
        <end position="356"/>
    </location>
</feature>
<keyword evidence="1 7" id="KW-0723">Serine/threonine-protein kinase</keyword>
<dbReference type="PROSITE" id="PS00108">
    <property type="entry name" value="PROTEIN_KINASE_ST"/>
    <property type="match status" value="1"/>
</dbReference>
<evidence type="ECO:0000259" key="9">
    <source>
        <dbReference type="PROSITE" id="PS51285"/>
    </source>
</evidence>
<dbReference type="GO" id="GO:0007186">
    <property type="term" value="P:G protein-coupled receptor signaling pathway"/>
    <property type="evidence" value="ECO:0007669"/>
    <property type="project" value="TreeGrafter"/>
</dbReference>
<feature type="binding site" evidence="6">
    <location>
        <position position="51"/>
    </location>
    <ligand>
        <name>ATP</name>
        <dbReference type="ChEBI" id="CHEBI:30616"/>
    </ligand>
</feature>
<organism evidence="10 11">
    <name type="scientific">Euplotes crassus</name>
    <dbReference type="NCBI Taxonomy" id="5936"/>
    <lineage>
        <taxon>Eukaryota</taxon>
        <taxon>Sar</taxon>
        <taxon>Alveolata</taxon>
        <taxon>Ciliophora</taxon>
        <taxon>Intramacronucleata</taxon>
        <taxon>Spirotrichea</taxon>
        <taxon>Hypotrichia</taxon>
        <taxon>Euplotida</taxon>
        <taxon>Euplotidae</taxon>
        <taxon>Moneuplotes</taxon>
    </lineage>
</organism>
<dbReference type="GO" id="GO:0004703">
    <property type="term" value="F:G protein-coupled receptor kinase activity"/>
    <property type="evidence" value="ECO:0007669"/>
    <property type="project" value="TreeGrafter"/>
</dbReference>
<keyword evidence="5 6" id="KW-0067">ATP-binding</keyword>
<dbReference type="PANTHER" id="PTHR24355">
    <property type="entry name" value="G PROTEIN-COUPLED RECEPTOR KINASE/RIBOSOMAL PROTEIN S6 KINASE"/>
    <property type="match status" value="1"/>
</dbReference>
<keyword evidence="2" id="KW-0808">Transferase</keyword>
<keyword evidence="4" id="KW-0418">Kinase</keyword>
<evidence type="ECO:0000256" key="2">
    <source>
        <dbReference type="ARBA" id="ARBA00022679"/>
    </source>
</evidence>
<sequence>MGNNMCKAEAEADAHKISKQTFTLDKVIGRGGFGKVWHVQNKKTGKYYAMKEMSKNRIITKRSVNSVMNEQKLLLTLRHPFLVNMRYAFQNSETLYLVMDLMKGGDLRYHIGSKRRFTEEEVKFIVACIIVALEYLHTNSIIHRDIKPENLVLDEQGYVRVTDLGIARIWNPENSSETSGTPGYMAPEVMCRQNHNISVDYFAVGVICYEFMMGKRPYIGKSRKDIRDNIFAKQVKIKKSQIPDGWSIECADFINKLLQRKPCNRLGYNGPEELKQHKWLRSIEWQLLIDKKLPAPFVPKTGVDNFDEKQANSPDKWQEENKELLDQNEELLRRNSIQNLFGGYDFDLDDIRKEEIIKKRKDKAQVKDEPLDDKE</sequence>
<dbReference type="Proteomes" id="UP001295684">
    <property type="component" value="Unassembled WGS sequence"/>
</dbReference>
<feature type="domain" description="Protein kinase" evidence="8">
    <location>
        <begin position="22"/>
        <end position="280"/>
    </location>
</feature>
<dbReference type="FunFam" id="1.10.510.10:FF:000454">
    <property type="entry name" value="Uncharacterized protein"/>
    <property type="match status" value="1"/>
</dbReference>
<dbReference type="InterPro" id="IPR008271">
    <property type="entry name" value="Ser/Thr_kinase_AS"/>
</dbReference>
<dbReference type="PROSITE" id="PS51285">
    <property type="entry name" value="AGC_KINASE_CTER"/>
    <property type="match status" value="1"/>
</dbReference>
<protein>
    <submittedName>
        <fullName evidence="10">Uncharacterized protein</fullName>
    </submittedName>
</protein>
<keyword evidence="3 6" id="KW-0547">Nucleotide-binding</keyword>
<dbReference type="Pfam" id="PF00069">
    <property type="entry name" value="Pkinase"/>
    <property type="match status" value="1"/>
</dbReference>
<dbReference type="GO" id="GO:0009966">
    <property type="term" value="P:regulation of signal transduction"/>
    <property type="evidence" value="ECO:0007669"/>
    <property type="project" value="TreeGrafter"/>
</dbReference>
<dbReference type="InterPro" id="IPR017441">
    <property type="entry name" value="Protein_kinase_ATP_BS"/>
</dbReference>
<evidence type="ECO:0000256" key="1">
    <source>
        <dbReference type="ARBA" id="ARBA00022527"/>
    </source>
</evidence>
<dbReference type="Gene3D" id="1.10.510.10">
    <property type="entry name" value="Transferase(Phosphotransferase) domain 1"/>
    <property type="match status" value="1"/>
</dbReference>
<proteinExistence type="inferred from homology"/>
<dbReference type="CDD" id="cd05578">
    <property type="entry name" value="STKc_Yank1"/>
    <property type="match status" value="1"/>
</dbReference>
<accession>A0AAD1UAF7</accession>
<dbReference type="GO" id="GO:0001664">
    <property type="term" value="F:G protein-coupled receptor binding"/>
    <property type="evidence" value="ECO:0007669"/>
    <property type="project" value="TreeGrafter"/>
</dbReference>
<keyword evidence="11" id="KW-1185">Reference proteome</keyword>